<feature type="region of interest" description="Disordered" evidence="1">
    <location>
        <begin position="1"/>
        <end position="25"/>
    </location>
</feature>
<proteinExistence type="predicted"/>
<gene>
    <name evidence="4" type="ORF">ESZ91_03605</name>
</gene>
<dbReference type="InterPro" id="IPR036116">
    <property type="entry name" value="FN3_sf"/>
</dbReference>
<evidence type="ECO:0000259" key="3">
    <source>
        <dbReference type="PROSITE" id="PS50853"/>
    </source>
</evidence>
<feature type="domain" description="Fibronectin type-III" evidence="3">
    <location>
        <begin position="800"/>
        <end position="901"/>
    </location>
</feature>
<dbReference type="PROSITE" id="PS50853">
    <property type="entry name" value="FN3"/>
    <property type="match status" value="1"/>
</dbReference>
<organism evidence="4 5">
    <name type="scientific">Candidatus Borkfalkia ceftriaxoniphila</name>
    <dbReference type="NCBI Taxonomy" id="2508949"/>
    <lineage>
        <taxon>Bacteria</taxon>
        <taxon>Bacillati</taxon>
        <taxon>Bacillota</taxon>
        <taxon>Clostridia</taxon>
        <taxon>Christensenellales</taxon>
        <taxon>Christensenellaceae</taxon>
        <taxon>Candidatus Borkfalkia</taxon>
    </lineage>
</organism>
<keyword evidence="5" id="KW-1185">Reference proteome</keyword>
<feature type="transmembrane region" description="Helical" evidence="2">
    <location>
        <begin position="262"/>
        <end position="283"/>
    </location>
</feature>
<reference evidence="4 5" key="1">
    <citation type="journal article" date="2019" name="Gut">
        <title>Antibiotics-induced monodominance of a novel gut bacterial order.</title>
        <authorList>
            <person name="Hildebrand F."/>
            <person name="Moitinho-Silva L."/>
            <person name="Blasche S."/>
            <person name="Jahn M.T."/>
            <person name="Gossmann T.I."/>
            <person name="Heuerta-Cepas J."/>
            <person name="Hercog R."/>
            <person name="Luetge M."/>
            <person name="Bahram M."/>
            <person name="Pryszlak A."/>
            <person name="Alves R.J."/>
            <person name="Waszak S.M."/>
            <person name="Zhu A."/>
            <person name="Ye L."/>
            <person name="Costea P.I."/>
            <person name="Aalvink S."/>
            <person name="Belzer C."/>
            <person name="Forslund S.K."/>
            <person name="Sunagawa S."/>
            <person name="Hentschel U."/>
            <person name="Merten C."/>
            <person name="Patil K.R."/>
            <person name="Benes V."/>
            <person name="Bork P."/>
        </authorList>
    </citation>
    <scope>NUCLEOTIDE SEQUENCE [LARGE SCALE GENOMIC DNA]</scope>
    <source>
        <strain evidence="4 5">HDS1380</strain>
    </source>
</reference>
<dbReference type="InterPro" id="IPR051532">
    <property type="entry name" value="Ester_Hydrolysis_Enzymes"/>
</dbReference>
<dbReference type="EMBL" id="SDOZ01000002">
    <property type="protein sequence ID" value="RXZ61489.1"/>
    <property type="molecule type" value="Genomic_DNA"/>
</dbReference>
<feature type="transmembrane region" description="Helical" evidence="2">
    <location>
        <begin position="956"/>
        <end position="976"/>
    </location>
</feature>
<dbReference type="PANTHER" id="PTHR30383">
    <property type="entry name" value="THIOESTERASE 1/PROTEASE 1/LYSOPHOSPHOLIPASE L1"/>
    <property type="match status" value="1"/>
</dbReference>
<keyword evidence="2" id="KW-0812">Transmembrane</keyword>
<dbReference type="Gene3D" id="3.40.50.1110">
    <property type="entry name" value="SGNH hydrolase"/>
    <property type="match status" value="1"/>
</dbReference>
<feature type="region of interest" description="Disordered" evidence="1">
    <location>
        <begin position="47"/>
        <end position="71"/>
    </location>
</feature>
<dbReference type="InterPro" id="IPR013783">
    <property type="entry name" value="Ig-like_fold"/>
</dbReference>
<dbReference type="GO" id="GO:0004622">
    <property type="term" value="F:phosphatidylcholine lysophospholipase activity"/>
    <property type="evidence" value="ECO:0007669"/>
    <property type="project" value="TreeGrafter"/>
</dbReference>
<sequence length="1354" mass="147952">MRGNLRGYFRRRDPRTSHGAHGALQRVGSSGNLARCGKLLDGPIRSPRISARDHAPHHRRHAPYHRRAGKTAPRRGAAGIFVLFALIQRLEGRGRRGHGEKFLDVRHRADIFFRFQRDARGIRTSLRARNFRAVRQGLLRLLRTSPRPHGYGQHDPERGKSFGQPLCRRARRRAEYRQSLYHEPQTHARLSGHFFRRMGHRRTGDQRNLAGVPRIRRRRRIYLKRSHHRAARARAFGRMEPPRHASGKELLNFGEGKMKKRILLLLALVGCLCACLAAAPAFAEPASDTICVTGADILRGARSNVNRELTGVNITADGVELRGAFEADKPVIKAAVKKGVALTENFSVQAEILQADAGCNVDIGFISGDVDESWLDPWDFLGIDMNDPGSLAKFKNIGGFTVRFSMSGASASTVMMKGVGENLTDAAFAVAGVTQSVPFASARELTLVKEGGNWSVSANGAVLPLEANATLLNPSGSESAQAFLNKTLDAMLGKQVYAFICMEGGDGASAAVRLKGAGGKTFAAPSRDDPYAGDSSYEKDPAEKIEFSLAENYYLGMPEYADRAFTYLSQPYMDPMFEVSEKGLRLSGRDKLYGVNADVTYLTPFASFDGFSAVLSAGDMPRSTSKINSNISLTLNGQKFASYYAWNSIHVKITFPYGSDAEGFFASVLLWDEPSYPNGVYTPVLRAELPAAYIPAADGDIVVKTAKVDGNYYVYVNGVRFGDGFESALNETVAKIEKGYTDAEGKNSGFYVSTLNTTAYLADGTGVDDGVLSGKASHYLKQIGGKKIVNEQPTLKTAQAPWAPSEKDVTVNSIKLSFSAETPDRTDGNFQVDGYLVERWRAGKFDKSFVLKGADNRTFTDTGLLSDTRYTYRVYAVSGADTASPVKLVAYQPIAVKTLAAPAVSIAAGLFILGGGIALIAALLAIRCASVPKRIKQKRFCAPAPRVKVKKKARPLALALCACLFLGMLSGCGPTAPTPKPEPEPTKGEAFVDTFENGTTPAWKSGVMYNETVLMLKSGDKMPSGKLAFRPKKVISVRSYTLETTYTENKDYTIDAEGNIFLTQNSACPYLNEENLFYKTRPQGVEGLYEFPASSSSVPSLMYTETSYLVEKQICVTYEYDMNEFSKEAVSAADESKLPALRNLLKERAPVRLAVLGDSISEGANSSGKLNIAPYQPIYSSLFRRYVEKTFSVDIDFQNYSMGGMASEWGASRAYAVGQSMPDLVILSFGANDGGTGTDNSVAPVPVATFESNIRAAMANVRKYNPSCEFILVSSLMPNPQSGAFGIQGQYAEAMDKIAENDASVVSVNMYALHEYLVFERGKHYVDLSSNNINHPNDFLIRLYAMNIISALWN</sequence>
<accession>A0A4Q2KBY8</accession>
<name>A0A4Q2KBY8_9FIRM</name>
<evidence type="ECO:0000313" key="5">
    <source>
        <dbReference type="Proteomes" id="UP000291269"/>
    </source>
</evidence>
<dbReference type="CDD" id="cd00229">
    <property type="entry name" value="SGNH_hydrolase"/>
    <property type="match status" value="1"/>
</dbReference>
<dbReference type="PANTHER" id="PTHR30383:SF5">
    <property type="entry name" value="SGNH HYDROLASE-TYPE ESTERASE DOMAIN-CONTAINING PROTEIN"/>
    <property type="match status" value="1"/>
</dbReference>
<dbReference type="Pfam" id="PF13472">
    <property type="entry name" value="Lipase_GDSL_2"/>
    <property type="match status" value="1"/>
</dbReference>
<dbReference type="Proteomes" id="UP000291269">
    <property type="component" value="Unassembled WGS sequence"/>
</dbReference>
<dbReference type="SMART" id="SM00060">
    <property type="entry name" value="FN3"/>
    <property type="match status" value="1"/>
</dbReference>
<keyword evidence="2" id="KW-1133">Transmembrane helix</keyword>
<dbReference type="SUPFAM" id="SSF52266">
    <property type="entry name" value="SGNH hydrolase"/>
    <property type="match status" value="1"/>
</dbReference>
<dbReference type="InterPro" id="IPR003961">
    <property type="entry name" value="FN3_dom"/>
</dbReference>
<protein>
    <recommendedName>
        <fullName evidence="3">Fibronectin type-III domain-containing protein</fullName>
    </recommendedName>
</protein>
<dbReference type="Gene3D" id="2.60.40.10">
    <property type="entry name" value="Immunoglobulins"/>
    <property type="match status" value="1"/>
</dbReference>
<feature type="region of interest" description="Disordered" evidence="1">
    <location>
        <begin position="144"/>
        <end position="165"/>
    </location>
</feature>
<dbReference type="InterPro" id="IPR013830">
    <property type="entry name" value="SGNH_hydro"/>
</dbReference>
<dbReference type="CDD" id="cd00063">
    <property type="entry name" value="FN3"/>
    <property type="match status" value="1"/>
</dbReference>
<evidence type="ECO:0000256" key="2">
    <source>
        <dbReference type="SAM" id="Phobius"/>
    </source>
</evidence>
<evidence type="ECO:0000313" key="4">
    <source>
        <dbReference type="EMBL" id="RXZ61489.1"/>
    </source>
</evidence>
<dbReference type="InterPro" id="IPR036514">
    <property type="entry name" value="SGNH_hydro_sf"/>
</dbReference>
<keyword evidence="2" id="KW-0472">Membrane</keyword>
<feature type="compositionally biased region" description="Basic residues" evidence="1">
    <location>
        <begin position="55"/>
        <end position="71"/>
    </location>
</feature>
<dbReference type="Pfam" id="PF00041">
    <property type="entry name" value="fn3"/>
    <property type="match status" value="1"/>
</dbReference>
<comment type="caution">
    <text evidence="4">The sequence shown here is derived from an EMBL/GenBank/DDBJ whole genome shotgun (WGS) entry which is preliminary data.</text>
</comment>
<evidence type="ECO:0000256" key="1">
    <source>
        <dbReference type="SAM" id="MobiDB-lite"/>
    </source>
</evidence>
<dbReference type="OrthoDB" id="388542at2"/>
<dbReference type="SUPFAM" id="SSF49265">
    <property type="entry name" value="Fibronectin type III"/>
    <property type="match status" value="1"/>
</dbReference>
<feature type="transmembrane region" description="Helical" evidence="2">
    <location>
        <begin position="906"/>
        <end position="929"/>
    </location>
</feature>